<reference evidence="2" key="1">
    <citation type="submission" date="2021-10" db="EMBL/GenBank/DDBJ databases">
        <title>De novo Genome Assembly of Clathrus columnatus (Basidiomycota, Fungi) Using Illumina and Nanopore Sequence Data.</title>
        <authorList>
            <person name="Ogiso-Tanaka E."/>
            <person name="Itagaki H."/>
            <person name="Hosoya T."/>
            <person name="Hosaka K."/>
        </authorList>
    </citation>
    <scope>NUCLEOTIDE SEQUENCE</scope>
    <source>
        <strain evidence="2">MO-923</strain>
    </source>
</reference>
<gene>
    <name evidence="2" type="ORF">Clacol_004596</name>
</gene>
<feature type="compositionally biased region" description="Low complexity" evidence="1">
    <location>
        <begin position="56"/>
        <end position="67"/>
    </location>
</feature>
<dbReference type="Proteomes" id="UP001050691">
    <property type="component" value="Unassembled WGS sequence"/>
</dbReference>
<evidence type="ECO:0000313" key="3">
    <source>
        <dbReference type="Proteomes" id="UP001050691"/>
    </source>
</evidence>
<comment type="caution">
    <text evidence="2">The sequence shown here is derived from an EMBL/GenBank/DDBJ whole genome shotgun (WGS) entry which is preliminary data.</text>
</comment>
<name>A0AAV5ABS2_9AGAM</name>
<sequence length="88" mass="9490">MYLAVLAFQGDRASRMDAREIRISSDMSDVHIKAVATWFDLMISRVANITPDGTPSASATSLSQSLTEADSPSANFRTKMTALVLHGS</sequence>
<dbReference type="EMBL" id="BPWL01000005">
    <property type="protein sequence ID" value="GJJ10370.1"/>
    <property type="molecule type" value="Genomic_DNA"/>
</dbReference>
<organism evidence="2 3">
    <name type="scientific">Clathrus columnatus</name>
    <dbReference type="NCBI Taxonomy" id="1419009"/>
    <lineage>
        <taxon>Eukaryota</taxon>
        <taxon>Fungi</taxon>
        <taxon>Dikarya</taxon>
        <taxon>Basidiomycota</taxon>
        <taxon>Agaricomycotina</taxon>
        <taxon>Agaricomycetes</taxon>
        <taxon>Phallomycetidae</taxon>
        <taxon>Phallales</taxon>
        <taxon>Clathraceae</taxon>
        <taxon>Clathrus</taxon>
    </lineage>
</organism>
<accession>A0AAV5ABS2</accession>
<evidence type="ECO:0000256" key="1">
    <source>
        <dbReference type="SAM" id="MobiDB-lite"/>
    </source>
</evidence>
<dbReference type="AlphaFoldDB" id="A0AAV5ABS2"/>
<keyword evidence="3" id="KW-1185">Reference proteome</keyword>
<proteinExistence type="predicted"/>
<feature type="region of interest" description="Disordered" evidence="1">
    <location>
        <begin position="53"/>
        <end position="73"/>
    </location>
</feature>
<evidence type="ECO:0000313" key="2">
    <source>
        <dbReference type="EMBL" id="GJJ10370.1"/>
    </source>
</evidence>
<protein>
    <submittedName>
        <fullName evidence="2">Uncharacterized protein</fullName>
    </submittedName>
</protein>